<dbReference type="GeneID" id="113212266"/>
<dbReference type="OrthoDB" id="123417at2759"/>
<dbReference type="AlphaFoldDB" id="A0A6J1T0V5"/>
<dbReference type="Proteomes" id="UP000504606">
    <property type="component" value="Unplaced"/>
</dbReference>
<dbReference type="PANTHER" id="PTHR31569:SF4">
    <property type="entry name" value="SWIM-TYPE DOMAIN-CONTAINING PROTEIN"/>
    <property type="match status" value="1"/>
</dbReference>
<gene>
    <name evidence="4" type="primary">LOC113212266</name>
</gene>
<dbReference type="InterPro" id="IPR048324">
    <property type="entry name" value="ZSWIM1-3_RNaseH-like"/>
</dbReference>
<dbReference type="PANTHER" id="PTHR31569">
    <property type="entry name" value="SWIM-TYPE DOMAIN-CONTAINING PROTEIN"/>
    <property type="match status" value="1"/>
</dbReference>
<accession>A0A6J1T0V5</accession>
<name>A0A6J1T0V5_FRAOC</name>
<dbReference type="RefSeq" id="XP_026286677.2">
    <property type="nucleotide sequence ID" value="XM_026430892.2"/>
</dbReference>
<dbReference type="Pfam" id="PF20784">
    <property type="entry name" value="DUF5575_C"/>
    <property type="match status" value="1"/>
</dbReference>
<evidence type="ECO:0000313" key="3">
    <source>
        <dbReference type="Proteomes" id="UP000504606"/>
    </source>
</evidence>
<protein>
    <submittedName>
        <fullName evidence="4">Uncharacterized protein LOC113212266 isoform X1</fullName>
    </submittedName>
</protein>
<dbReference type="InterPro" id="IPR049218">
    <property type="entry name" value="DUF5575_C"/>
</dbReference>
<organism evidence="3 4">
    <name type="scientific">Frankliniella occidentalis</name>
    <name type="common">Western flower thrips</name>
    <name type="synonym">Euthrips occidentalis</name>
    <dbReference type="NCBI Taxonomy" id="133901"/>
    <lineage>
        <taxon>Eukaryota</taxon>
        <taxon>Metazoa</taxon>
        <taxon>Ecdysozoa</taxon>
        <taxon>Arthropoda</taxon>
        <taxon>Hexapoda</taxon>
        <taxon>Insecta</taxon>
        <taxon>Pterygota</taxon>
        <taxon>Neoptera</taxon>
        <taxon>Paraneoptera</taxon>
        <taxon>Thysanoptera</taxon>
        <taxon>Terebrantia</taxon>
        <taxon>Thripoidea</taxon>
        <taxon>Thripidae</taxon>
        <taxon>Frankliniella</taxon>
    </lineage>
</organism>
<evidence type="ECO:0000313" key="4">
    <source>
        <dbReference type="RefSeq" id="XP_026286677.2"/>
    </source>
</evidence>
<proteinExistence type="predicted"/>
<feature type="domain" description="ZSWIM1/3 RNaseH-like" evidence="2">
    <location>
        <begin position="2"/>
        <end position="73"/>
    </location>
</feature>
<feature type="domain" description="DUF5575" evidence="1">
    <location>
        <begin position="93"/>
        <end position="189"/>
    </location>
</feature>
<keyword evidence="3" id="KW-1185">Reference proteome</keyword>
<dbReference type="InterPro" id="IPR052579">
    <property type="entry name" value="Zinc_finger_SWIM"/>
</dbReference>
<reference evidence="4" key="1">
    <citation type="submission" date="2025-08" db="UniProtKB">
        <authorList>
            <consortium name="RefSeq"/>
        </authorList>
    </citation>
    <scope>IDENTIFICATION</scope>
    <source>
        <tissue evidence="4">Whole organism</tissue>
    </source>
</reference>
<dbReference type="KEGG" id="foc:113212266"/>
<evidence type="ECO:0000259" key="2">
    <source>
        <dbReference type="Pfam" id="PF21056"/>
    </source>
</evidence>
<dbReference type="Pfam" id="PF21056">
    <property type="entry name" value="ZSWIM1-3_RNaseH-like"/>
    <property type="match status" value="1"/>
</dbReference>
<sequence>MHLVVMQAIDNHKNGRIVAYIYLRRETNDILECALREFVENNTESALNVKTVIVDNDYREISGVKKVLPDVHVHLCHTHVKRLFSRKVKGEEQSSKLTKILNDMWLSASAEEFDRHYNALSAVASPTFLEYFDQYWKNIQSAWVLYVRAESLSLGVRSTNHVESHNDKIKKVVTRTSTLADCVRELLRLHFTREFEQS</sequence>
<evidence type="ECO:0000259" key="1">
    <source>
        <dbReference type="Pfam" id="PF20784"/>
    </source>
</evidence>